<accession>A0A934NQ01</accession>
<dbReference type="AlphaFoldDB" id="A0A934NQ01"/>
<dbReference type="RefSeq" id="WP_199704012.1">
    <property type="nucleotide sequence ID" value="NZ_JAEMNV010000003.1"/>
</dbReference>
<evidence type="ECO:0000313" key="3">
    <source>
        <dbReference type="Proteomes" id="UP000655868"/>
    </source>
</evidence>
<dbReference type="PROSITE" id="PS01125">
    <property type="entry name" value="ROK"/>
    <property type="match status" value="1"/>
</dbReference>
<keyword evidence="3" id="KW-1185">Reference proteome</keyword>
<evidence type="ECO:0000256" key="1">
    <source>
        <dbReference type="ARBA" id="ARBA00006479"/>
    </source>
</evidence>
<organism evidence="2 3">
    <name type="scientific">Antrihabitans stalagmiti</name>
    <dbReference type="NCBI Taxonomy" id="2799499"/>
    <lineage>
        <taxon>Bacteria</taxon>
        <taxon>Bacillati</taxon>
        <taxon>Actinomycetota</taxon>
        <taxon>Actinomycetes</taxon>
        <taxon>Mycobacteriales</taxon>
        <taxon>Nocardiaceae</taxon>
        <taxon>Antrihabitans</taxon>
    </lineage>
</organism>
<dbReference type="InterPro" id="IPR043129">
    <property type="entry name" value="ATPase_NBD"/>
</dbReference>
<dbReference type="InterPro" id="IPR049874">
    <property type="entry name" value="ROK_cs"/>
</dbReference>
<name>A0A934NQ01_9NOCA</name>
<dbReference type="PANTHER" id="PTHR18964:SF169">
    <property type="entry name" value="N-ACETYLMANNOSAMINE KINASE"/>
    <property type="match status" value="1"/>
</dbReference>
<reference evidence="2" key="1">
    <citation type="submission" date="2020-12" db="EMBL/GenBank/DDBJ databases">
        <title>Antrihabitans popcorni sp. nov. and Antrihabitans auranticaus sp. nov., isolated from a larva cave.</title>
        <authorList>
            <person name="Lee S.D."/>
            <person name="Kim I.S."/>
        </authorList>
    </citation>
    <scope>NUCLEOTIDE SEQUENCE</scope>
    <source>
        <strain evidence="2">YC3-6</strain>
    </source>
</reference>
<dbReference type="Proteomes" id="UP000655868">
    <property type="component" value="Unassembled WGS sequence"/>
</dbReference>
<sequence>MRSSGTGRIALDIGGTKFAAARVADDGTLVGVETTPTPKVGVWDACAALLIKVAGTEPVDRVGIGSAGPIDTVAGTTGPLNIAEWRNNFGIVAAVQGLFPTAEITFAIDGGCAALAEYRYGAARGVPNLLGMVVSTGIGGGIVLDGQIVRGRTGNAGHVGHIVVNNEDPCACGGVGCIEAVASGPSTVRWAQAQGWAGTTGIELSKAAAAGDPIGTAALERSGTALGQAISSAAALLDVDLVVVGGGFAQSGPLLWDPLQESLRRHAGLSFIKELRVVPAELGGLGTLTGAGALTLDS</sequence>
<dbReference type="InterPro" id="IPR000600">
    <property type="entry name" value="ROK"/>
</dbReference>
<dbReference type="Gene3D" id="3.30.420.40">
    <property type="match status" value="2"/>
</dbReference>
<dbReference type="PANTHER" id="PTHR18964">
    <property type="entry name" value="ROK (REPRESSOR, ORF, KINASE) FAMILY"/>
    <property type="match status" value="1"/>
</dbReference>
<gene>
    <name evidence="2" type="ORF">JGU71_10390</name>
</gene>
<dbReference type="Pfam" id="PF00480">
    <property type="entry name" value="ROK"/>
    <property type="match status" value="1"/>
</dbReference>
<proteinExistence type="inferred from homology"/>
<comment type="similarity">
    <text evidence="1">Belongs to the ROK (NagC/XylR) family.</text>
</comment>
<evidence type="ECO:0000313" key="2">
    <source>
        <dbReference type="EMBL" id="MBJ8339298.1"/>
    </source>
</evidence>
<dbReference type="SUPFAM" id="SSF53067">
    <property type="entry name" value="Actin-like ATPase domain"/>
    <property type="match status" value="1"/>
</dbReference>
<comment type="caution">
    <text evidence="2">The sequence shown here is derived from an EMBL/GenBank/DDBJ whole genome shotgun (WGS) entry which is preliminary data.</text>
</comment>
<dbReference type="EMBL" id="JAEMNV010000003">
    <property type="protein sequence ID" value="MBJ8339298.1"/>
    <property type="molecule type" value="Genomic_DNA"/>
</dbReference>
<protein>
    <submittedName>
        <fullName evidence="2">ROK family protein</fullName>
    </submittedName>
</protein>